<dbReference type="OMA" id="WDRPHFE"/>
<dbReference type="InterPro" id="IPR037104">
    <property type="entry name" value="Annexin_sf"/>
</dbReference>
<dbReference type="GO" id="GO:0005509">
    <property type="term" value="F:calcium ion binding"/>
    <property type="evidence" value="ECO:0007669"/>
    <property type="project" value="InterPro"/>
</dbReference>
<dbReference type="PANTHER" id="PTHR10502">
    <property type="entry name" value="ANNEXIN"/>
    <property type="match status" value="1"/>
</dbReference>
<protein>
    <submittedName>
        <fullName evidence="2">Putative annexin anxc4</fullName>
    </submittedName>
</protein>
<feature type="compositionally biased region" description="Basic and acidic residues" evidence="1">
    <location>
        <begin position="40"/>
        <end position="56"/>
    </location>
</feature>
<reference evidence="2 3" key="1">
    <citation type="journal article" date="2014" name="BMC Genomics">
        <title>Adaptive genomic structural variation in the grape powdery mildew pathogen, Erysiphe necator.</title>
        <authorList>
            <person name="Jones L."/>
            <person name="Riaz S."/>
            <person name="Morales-Cruz A."/>
            <person name="Amrine K.C."/>
            <person name="McGuire B."/>
            <person name="Gubler W.D."/>
            <person name="Walker M.A."/>
            <person name="Cantu D."/>
        </authorList>
    </citation>
    <scope>NUCLEOTIDE SEQUENCE [LARGE SCALE GENOMIC DNA]</scope>
    <source>
        <strain evidence="3">c</strain>
    </source>
</reference>
<feature type="compositionally biased region" description="Basic and acidic residues" evidence="1">
    <location>
        <begin position="1"/>
        <end position="31"/>
    </location>
</feature>
<evidence type="ECO:0000313" key="3">
    <source>
        <dbReference type="Proteomes" id="UP000030854"/>
    </source>
</evidence>
<evidence type="ECO:0000313" key="2">
    <source>
        <dbReference type="EMBL" id="KHJ33161.1"/>
    </source>
</evidence>
<dbReference type="PANTHER" id="PTHR10502:SF107">
    <property type="entry name" value="ANNEXIN ANXC4 (AFU_ORTHOLOGUE AFUA_3G07020)"/>
    <property type="match status" value="1"/>
</dbReference>
<sequence>MLLRPSKHETRTTRSKSPSEKSRGRSLSPERRLKRLSLRIRPEERQVEQRPERKQEVYGTRVPLISDSRHSRLPSNTHFERPLDAQSAIFWNDDENLDCREKYRYSIAADSHNLPEVSEHDLLGSVYRRSSVDEVPEKEAGASFKIGVRGHNISGGIHLSKNKLAKRISKNESSKSLKSKKVKDDPLAYGSFNSNHLAYPDPPSRRSYADVPRQETFRNRPTSVIYDSLPPIAIKPDPMLSSQRYDTTSSPLDLSLNMQSLQVIDPHHIGNGAESSLSNAQGSPLLESYRGTYQSISPMPSPLLKAMHHTSLSNFDTNYYYSSADERSSCSNGRDFRRTARFHDTEEEAKLLAKGLRGERKPPDMAPLISILPGLTHTEILDLRSQYKKIVRTTGKDKKGVNLAKHIKLRLKDQPDLMKACYTCALGQWESEAYWANYWYQNQKSRRELLIESLIGRTNEEIKLIKDGFRDKKYHNSLTLCLKTELREDKFKKAIMLVLEEKQMEESPDGSVDKDLIASDVIELRNAVKQKRGGETAVMKIILLRSKTHLRELLKAYNLMYERNFAKEILKKSENLVGELLAHILNGVINAPYRDALLLHHALSLPRIDNLWCDLLISRLVRYHWDRPHFEKIRSEFRHLYNTELQTAVAESVPRELGLFLEALCVRRTEGDVRIIPT</sequence>
<proteinExistence type="predicted"/>
<dbReference type="Proteomes" id="UP000030854">
    <property type="component" value="Unassembled WGS sequence"/>
</dbReference>
<dbReference type="Gene3D" id="1.10.220.10">
    <property type="entry name" value="Annexin"/>
    <property type="match status" value="1"/>
</dbReference>
<dbReference type="GO" id="GO:0005737">
    <property type="term" value="C:cytoplasm"/>
    <property type="evidence" value="ECO:0007669"/>
    <property type="project" value="TreeGrafter"/>
</dbReference>
<accession>A0A0B1P891</accession>
<dbReference type="AlphaFoldDB" id="A0A0B1P891"/>
<dbReference type="GO" id="GO:0005634">
    <property type="term" value="C:nucleus"/>
    <property type="evidence" value="ECO:0007669"/>
    <property type="project" value="TreeGrafter"/>
</dbReference>
<dbReference type="GO" id="GO:0012506">
    <property type="term" value="C:vesicle membrane"/>
    <property type="evidence" value="ECO:0007669"/>
    <property type="project" value="TreeGrafter"/>
</dbReference>
<dbReference type="STRING" id="52586.A0A0B1P891"/>
<dbReference type="GO" id="GO:0005886">
    <property type="term" value="C:plasma membrane"/>
    <property type="evidence" value="ECO:0007669"/>
    <property type="project" value="TreeGrafter"/>
</dbReference>
<name>A0A0B1P891_UNCNE</name>
<dbReference type="GO" id="GO:0005544">
    <property type="term" value="F:calcium-dependent phospholipid binding"/>
    <property type="evidence" value="ECO:0007669"/>
    <property type="project" value="InterPro"/>
</dbReference>
<dbReference type="HOGENOM" id="CLU_012466_1_0_1"/>
<dbReference type="GO" id="GO:0001786">
    <property type="term" value="F:phosphatidylserine binding"/>
    <property type="evidence" value="ECO:0007669"/>
    <property type="project" value="TreeGrafter"/>
</dbReference>
<keyword evidence="3" id="KW-1185">Reference proteome</keyword>
<feature type="region of interest" description="Disordered" evidence="1">
    <location>
        <begin position="1"/>
        <end position="58"/>
    </location>
</feature>
<dbReference type="EMBL" id="JNVN01001594">
    <property type="protein sequence ID" value="KHJ33161.1"/>
    <property type="molecule type" value="Genomic_DNA"/>
</dbReference>
<gene>
    <name evidence="2" type="ORF">EV44_g5654</name>
</gene>
<dbReference type="SUPFAM" id="SSF47874">
    <property type="entry name" value="Annexin"/>
    <property type="match status" value="1"/>
</dbReference>
<organism evidence="2 3">
    <name type="scientific">Uncinula necator</name>
    <name type="common">Grape powdery mildew</name>
    <dbReference type="NCBI Taxonomy" id="52586"/>
    <lineage>
        <taxon>Eukaryota</taxon>
        <taxon>Fungi</taxon>
        <taxon>Dikarya</taxon>
        <taxon>Ascomycota</taxon>
        <taxon>Pezizomycotina</taxon>
        <taxon>Leotiomycetes</taxon>
        <taxon>Erysiphales</taxon>
        <taxon>Erysiphaceae</taxon>
        <taxon>Erysiphe</taxon>
    </lineage>
</organism>
<evidence type="ECO:0000256" key="1">
    <source>
        <dbReference type="SAM" id="MobiDB-lite"/>
    </source>
</evidence>
<comment type="caution">
    <text evidence="2">The sequence shown here is derived from an EMBL/GenBank/DDBJ whole genome shotgun (WGS) entry which is preliminary data.</text>
</comment>